<keyword evidence="1" id="KW-0812">Transmembrane</keyword>
<accession>A0A6I4J1E8</accession>
<name>A0A6I4J1E8_9SPHN</name>
<dbReference type="Pfam" id="PF14014">
    <property type="entry name" value="DUF4230"/>
    <property type="match status" value="1"/>
</dbReference>
<proteinExistence type="predicted"/>
<comment type="caution">
    <text evidence="2">The sequence shown here is derived from an EMBL/GenBank/DDBJ whole genome shotgun (WGS) entry which is preliminary data.</text>
</comment>
<reference evidence="2 3" key="1">
    <citation type="submission" date="2019-12" db="EMBL/GenBank/DDBJ databases">
        <authorList>
            <person name="Huq M.A."/>
        </authorList>
    </citation>
    <scope>NUCLEOTIDE SEQUENCE [LARGE SCALE GENOMIC DNA]</scope>
    <source>
        <strain evidence="2 3">MAH-20</strain>
    </source>
</reference>
<dbReference type="Proteomes" id="UP000441389">
    <property type="component" value="Unassembled WGS sequence"/>
</dbReference>
<organism evidence="2 3">
    <name type="scientific">Sphingomonas horti</name>
    <dbReference type="NCBI Taxonomy" id="2682842"/>
    <lineage>
        <taxon>Bacteria</taxon>
        <taxon>Pseudomonadati</taxon>
        <taxon>Pseudomonadota</taxon>
        <taxon>Alphaproteobacteria</taxon>
        <taxon>Sphingomonadales</taxon>
        <taxon>Sphingomonadaceae</taxon>
        <taxon>Sphingomonas</taxon>
    </lineage>
</organism>
<keyword evidence="3" id="KW-1185">Reference proteome</keyword>
<dbReference type="InterPro" id="IPR025324">
    <property type="entry name" value="DUF4230"/>
</dbReference>
<sequence>MEPRCVTRELRSALIGGLVALALLFAGFVVLKIYLSSRFAPDPETIVSSTLSGMREQNRLTSFIASYVAVVTSEQSRLGLTAKKTLIMPGTVRYEVDMAKLGPQSVSWDAGTKELTVTLPPIEIAGPQVDLNAIREYDGGGLLMRLTNAEQRLDDANRKAAQAELLRQARAPTPMRIAREATRRAVERNFALPLRAAGLDAHVIVRFPDEGRSDRQMDRSTPLNEVAGTR</sequence>
<feature type="transmembrane region" description="Helical" evidence="1">
    <location>
        <begin position="12"/>
        <end position="35"/>
    </location>
</feature>
<keyword evidence="1" id="KW-1133">Transmembrane helix</keyword>
<gene>
    <name evidence="2" type="ORF">GON01_05590</name>
</gene>
<evidence type="ECO:0000313" key="2">
    <source>
        <dbReference type="EMBL" id="MVO77411.1"/>
    </source>
</evidence>
<dbReference type="AlphaFoldDB" id="A0A6I4J1E8"/>
<evidence type="ECO:0000256" key="1">
    <source>
        <dbReference type="SAM" id="Phobius"/>
    </source>
</evidence>
<protein>
    <submittedName>
        <fullName evidence="2">DUF4230 domain-containing protein</fullName>
    </submittedName>
</protein>
<keyword evidence="1" id="KW-0472">Membrane</keyword>
<evidence type="ECO:0000313" key="3">
    <source>
        <dbReference type="Proteomes" id="UP000441389"/>
    </source>
</evidence>
<dbReference type="EMBL" id="WQMS01000006">
    <property type="protein sequence ID" value="MVO77411.1"/>
    <property type="molecule type" value="Genomic_DNA"/>
</dbReference>